<gene>
    <name evidence="2" type="ORF">PAPYR_13293</name>
</gene>
<dbReference type="EMBL" id="JAPMOS010000471">
    <property type="protein sequence ID" value="KAJ4452519.1"/>
    <property type="molecule type" value="Genomic_DNA"/>
</dbReference>
<comment type="caution">
    <text evidence="2">The sequence shown here is derived from an EMBL/GenBank/DDBJ whole genome shotgun (WGS) entry which is preliminary data.</text>
</comment>
<organism evidence="2 3">
    <name type="scientific">Paratrimastix pyriformis</name>
    <dbReference type="NCBI Taxonomy" id="342808"/>
    <lineage>
        <taxon>Eukaryota</taxon>
        <taxon>Metamonada</taxon>
        <taxon>Preaxostyla</taxon>
        <taxon>Paratrimastigidae</taxon>
        <taxon>Paratrimastix</taxon>
    </lineage>
</organism>
<keyword evidence="3" id="KW-1185">Reference proteome</keyword>
<protein>
    <submittedName>
        <fullName evidence="2">Uncharacterized protein</fullName>
    </submittedName>
</protein>
<name>A0ABQ8U0G8_9EUKA</name>
<accession>A0ABQ8U0G8</accession>
<evidence type="ECO:0000256" key="1">
    <source>
        <dbReference type="SAM" id="MobiDB-lite"/>
    </source>
</evidence>
<dbReference type="Proteomes" id="UP001141327">
    <property type="component" value="Unassembled WGS sequence"/>
</dbReference>
<sequence>MRAHLGGLPWKLKKRSLGQACSPAGCMACVCDMLGGTAPHPGDLPGKRIVQIALGGSASPGGPSFGFIRAAGVEWPQQMQEYLKNHHIVVEVSDIWRSEVAWSSGRWDGTFCVMATPEQREAIDALKGVAALLSNGGWMVCRLGVVATGGGCPQVGVVCLADVSLSPGWTECFASEVGPVWCRKYLPMEDPSGMLLMRHVLWERVCLSGIFFVIFRNFRNVAADLGRAGQGQSGYCFELSWNGVDGSSNACICTNLRRNGQLWTMSEGLVVTLGPVKGSTVKPGLLTPAAVSRVLERRGRCATSAGCPRDRYLGWLERVEDNLAKMWQANLTEWYEENPEGDNLKKEETPPSGTTSRRKPRRRGQPQERGNPAVGDNLKGSAGRHRLGGVWT</sequence>
<feature type="compositionally biased region" description="Basic residues" evidence="1">
    <location>
        <begin position="382"/>
        <end position="392"/>
    </location>
</feature>
<proteinExistence type="predicted"/>
<feature type="region of interest" description="Disordered" evidence="1">
    <location>
        <begin position="338"/>
        <end position="392"/>
    </location>
</feature>
<reference evidence="2" key="1">
    <citation type="journal article" date="2022" name="bioRxiv">
        <title>Genomics of Preaxostyla Flagellates Illuminates Evolutionary Transitions and the Path Towards Mitochondrial Loss.</title>
        <authorList>
            <person name="Novak L.V.F."/>
            <person name="Treitli S.C."/>
            <person name="Pyrih J."/>
            <person name="Halakuc P."/>
            <person name="Pipaliya S.V."/>
            <person name="Vacek V."/>
            <person name="Brzon O."/>
            <person name="Soukal P."/>
            <person name="Eme L."/>
            <person name="Dacks J.B."/>
            <person name="Karnkowska A."/>
            <person name="Elias M."/>
            <person name="Hampl V."/>
        </authorList>
    </citation>
    <scope>NUCLEOTIDE SEQUENCE</scope>
    <source>
        <strain evidence="2">RCP-MX</strain>
    </source>
</reference>
<evidence type="ECO:0000313" key="2">
    <source>
        <dbReference type="EMBL" id="KAJ4452519.1"/>
    </source>
</evidence>
<evidence type="ECO:0000313" key="3">
    <source>
        <dbReference type="Proteomes" id="UP001141327"/>
    </source>
</evidence>